<dbReference type="Proteomes" id="UP000076925">
    <property type="component" value="Unassembled WGS sequence"/>
</dbReference>
<reference evidence="1 2" key="1">
    <citation type="journal article" date="2013" name="Genome Biol. Evol.">
        <title>Genomes of Stigonematalean cyanobacteria (subsection V) and the evolution of oxygenic photosynthesis from prokaryotes to plastids.</title>
        <authorList>
            <person name="Dagan T."/>
            <person name="Roettger M."/>
            <person name="Stucken K."/>
            <person name="Landan G."/>
            <person name="Koch R."/>
            <person name="Major P."/>
            <person name="Gould S.B."/>
            <person name="Goremykin V.V."/>
            <person name="Rippka R."/>
            <person name="Tandeau de Marsac N."/>
            <person name="Gugger M."/>
            <person name="Lockhart P.J."/>
            <person name="Allen J.F."/>
            <person name="Brune I."/>
            <person name="Maus I."/>
            <person name="Puhler A."/>
            <person name="Martin W.F."/>
        </authorList>
    </citation>
    <scope>NUCLEOTIDE SEQUENCE [LARGE SCALE GENOMIC DNA]</scope>
    <source>
        <strain evidence="1 2">PCC 7110</strain>
    </source>
</reference>
<accession>A0A139X3W6</accession>
<dbReference type="EMBL" id="ANNX02000035">
    <property type="protein sequence ID" value="KYC39366.1"/>
    <property type="molecule type" value="Genomic_DNA"/>
</dbReference>
<gene>
    <name evidence="1" type="ORF">WA1_32050</name>
</gene>
<dbReference type="STRING" id="128403.WA1_32050"/>
<dbReference type="RefSeq" id="WP_017740223.1">
    <property type="nucleotide sequence ID" value="NZ_KQ976354.1"/>
</dbReference>
<organism evidence="1 2">
    <name type="scientific">Scytonema hofmannii PCC 7110</name>
    <dbReference type="NCBI Taxonomy" id="128403"/>
    <lineage>
        <taxon>Bacteria</taxon>
        <taxon>Bacillati</taxon>
        <taxon>Cyanobacteriota</taxon>
        <taxon>Cyanophyceae</taxon>
        <taxon>Nostocales</taxon>
        <taxon>Scytonemataceae</taxon>
        <taxon>Scytonema</taxon>
    </lineage>
</organism>
<protein>
    <submittedName>
        <fullName evidence="1">Transcriptional regulator</fullName>
    </submittedName>
</protein>
<sequence>MSRKGFSITLSLKEQDKAELEKLASELGMMWGDRPNISKLVEAIARRRLLITPNNNWSQERITALKQAMYALTDVGKVEEALLIANLLLERSELSLPLRAEIERFVGNPPPPWRIELNQYIYRQQPFQLSYQDATGRLWNFTVRHAKIVPHEERQYLDCWCEETEGNLDVEELHHNWSLRLDRIPEAGVNPISGKWRSNLDELPVEMHIHGRLAFSYKTKNEDVESELLETSPPVRRVVRRISSTYWFTREVLRDVPDVLIISPENVHLLTKEKLKVFCQRYNLKISS</sequence>
<name>A0A139X3W6_9CYAN</name>
<evidence type="ECO:0000313" key="2">
    <source>
        <dbReference type="Proteomes" id="UP000076925"/>
    </source>
</evidence>
<dbReference type="OrthoDB" id="506637at2"/>
<keyword evidence="2" id="KW-1185">Reference proteome</keyword>
<comment type="caution">
    <text evidence="1">The sequence shown here is derived from an EMBL/GenBank/DDBJ whole genome shotgun (WGS) entry which is preliminary data.</text>
</comment>
<evidence type="ECO:0000313" key="1">
    <source>
        <dbReference type="EMBL" id="KYC39366.1"/>
    </source>
</evidence>
<proteinExistence type="predicted"/>
<dbReference type="AlphaFoldDB" id="A0A139X3W6"/>